<evidence type="ECO:0000313" key="5">
    <source>
        <dbReference type="EMBL" id="MBO8453841.1"/>
    </source>
</evidence>
<dbReference type="GO" id="GO:0016757">
    <property type="term" value="F:glycosyltransferase activity"/>
    <property type="evidence" value="ECO:0007669"/>
    <property type="project" value="UniProtKB-KW"/>
</dbReference>
<evidence type="ECO:0000313" key="6">
    <source>
        <dbReference type="Proteomes" id="UP000771749"/>
    </source>
</evidence>
<dbReference type="Proteomes" id="UP000771749">
    <property type="component" value="Unassembled WGS sequence"/>
</dbReference>
<sequence>MKEKIDIGGTAVVILNWNGRHYLEQFLPPLLKSVAWLNSTGGSSYGHSEVIVADNASTDGSMEMMSEKFPDVRTMVFDRNYGFTGGYNRAFGRISCKYFLLINSDIEVPEQWLAPLAECMETDPSCGICAPKLHSWQDKEMFEYAGAAGGYMDRFGYPFCRGRVMKKLERDSGQYDDPADVFWATGACLMIRSSVWRELGGLDDRFFAHMEEIDLCWRAQLAGWRVRVIPASTVYHIGGGTLPQNSPWKLYLNFRNNLMMLDNNLAMTYALGMSPEKAVRKARRTIFVRMLLDGGAAGVYLLALRFRYFKAVVRAHRDFRRLRKSTDAVAVRDYIEKSQAKGHAPAVKGFYNGCMIPRALLGIRIKF</sequence>
<organism evidence="5 6">
    <name type="scientific">Candidatus Cryptobacteroides gallistercoris</name>
    <dbReference type="NCBI Taxonomy" id="2840765"/>
    <lineage>
        <taxon>Bacteria</taxon>
        <taxon>Pseudomonadati</taxon>
        <taxon>Bacteroidota</taxon>
        <taxon>Bacteroidia</taxon>
        <taxon>Bacteroidales</taxon>
        <taxon>Candidatus Cryptobacteroides</taxon>
    </lineage>
</organism>
<evidence type="ECO:0000256" key="2">
    <source>
        <dbReference type="ARBA" id="ARBA00022676"/>
    </source>
</evidence>
<dbReference type="AlphaFoldDB" id="A0A940DN76"/>
<dbReference type="InterPro" id="IPR001173">
    <property type="entry name" value="Glyco_trans_2-like"/>
</dbReference>
<keyword evidence="3" id="KW-0808">Transferase</keyword>
<proteinExistence type="inferred from homology"/>
<evidence type="ECO:0000259" key="4">
    <source>
        <dbReference type="Pfam" id="PF00535"/>
    </source>
</evidence>
<dbReference type="SUPFAM" id="SSF53448">
    <property type="entry name" value="Nucleotide-diphospho-sugar transferases"/>
    <property type="match status" value="1"/>
</dbReference>
<protein>
    <submittedName>
        <fullName evidence="5">Glycosyltransferase family 2 protein</fullName>
    </submittedName>
</protein>
<dbReference type="PANTHER" id="PTHR43179">
    <property type="entry name" value="RHAMNOSYLTRANSFERASE WBBL"/>
    <property type="match status" value="1"/>
</dbReference>
<evidence type="ECO:0000256" key="1">
    <source>
        <dbReference type="ARBA" id="ARBA00006739"/>
    </source>
</evidence>
<evidence type="ECO:0000256" key="3">
    <source>
        <dbReference type="ARBA" id="ARBA00022679"/>
    </source>
</evidence>
<dbReference type="PANTHER" id="PTHR43179:SF12">
    <property type="entry name" value="GALACTOFURANOSYLTRANSFERASE GLFT2"/>
    <property type="match status" value="1"/>
</dbReference>
<name>A0A940DN76_9BACT</name>
<comment type="caution">
    <text evidence="5">The sequence shown here is derived from an EMBL/GenBank/DDBJ whole genome shotgun (WGS) entry which is preliminary data.</text>
</comment>
<dbReference type="EMBL" id="JADIMJ010000060">
    <property type="protein sequence ID" value="MBO8453841.1"/>
    <property type="molecule type" value="Genomic_DNA"/>
</dbReference>
<feature type="domain" description="Glycosyltransferase 2-like" evidence="4">
    <location>
        <begin position="12"/>
        <end position="142"/>
    </location>
</feature>
<gene>
    <name evidence="5" type="ORF">IAC07_03840</name>
</gene>
<dbReference type="InterPro" id="IPR029044">
    <property type="entry name" value="Nucleotide-diphossugar_trans"/>
</dbReference>
<accession>A0A940DN76</accession>
<dbReference type="CDD" id="cd04186">
    <property type="entry name" value="GT_2_like_c"/>
    <property type="match status" value="1"/>
</dbReference>
<dbReference type="Gene3D" id="3.90.550.10">
    <property type="entry name" value="Spore Coat Polysaccharide Biosynthesis Protein SpsA, Chain A"/>
    <property type="match status" value="1"/>
</dbReference>
<keyword evidence="2" id="KW-0328">Glycosyltransferase</keyword>
<reference evidence="5" key="2">
    <citation type="journal article" date="2021" name="PeerJ">
        <title>Extensive microbial diversity within the chicken gut microbiome revealed by metagenomics and culture.</title>
        <authorList>
            <person name="Gilroy R."/>
            <person name="Ravi A."/>
            <person name="Getino M."/>
            <person name="Pursley I."/>
            <person name="Horton D.L."/>
            <person name="Alikhan N.F."/>
            <person name="Baker D."/>
            <person name="Gharbi K."/>
            <person name="Hall N."/>
            <person name="Watson M."/>
            <person name="Adriaenssens E.M."/>
            <person name="Foster-Nyarko E."/>
            <person name="Jarju S."/>
            <person name="Secka A."/>
            <person name="Antonio M."/>
            <person name="Oren A."/>
            <person name="Chaudhuri R.R."/>
            <person name="La Ragione R."/>
            <person name="Hildebrand F."/>
            <person name="Pallen M.J."/>
        </authorList>
    </citation>
    <scope>NUCLEOTIDE SEQUENCE</scope>
    <source>
        <strain evidence="5">F1-3629</strain>
    </source>
</reference>
<reference evidence="5" key="1">
    <citation type="submission" date="2020-10" db="EMBL/GenBank/DDBJ databases">
        <authorList>
            <person name="Gilroy R."/>
        </authorList>
    </citation>
    <scope>NUCLEOTIDE SEQUENCE</scope>
    <source>
        <strain evidence="5">F1-3629</strain>
    </source>
</reference>
<comment type="similarity">
    <text evidence="1">Belongs to the glycosyltransferase 2 family.</text>
</comment>
<dbReference type="Pfam" id="PF00535">
    <property type="entry name" value="Glycos_transf_2"/>
    <property type="match status" value="1"/>
</dbReference>